<dbReference type="InterPro" id="IPR036322">
    <property type="entry name" value="WD40_repeat_dom_sf"/>
</dbReference>
<proteinExistence type="inferred from homology"/>
<dbReference type="GO" id="GO:0097541">
    <property type="term" value="C:axonemal basal plate"/>
    <property type="evidence" value="ECO:0007669"/>
    <property type="project" value="TreeGrafter"/>
</dbReference>
<evidence type="ECO:0000256" key="2">
    <source>
        <dbReference type="ARBA" id="ARBA00004430"/>
    </source>
</evidence>
<dbReference type="InterPro" id="IPR024511">
    <property type="entry name" value="Frtz"/>
</dbReference>
<dbReference type="Gene3D" id="2.130.10.10">
    <property type="entry name" value="YVTN repeat-like/Quinoprotein amine dehydrogenase"/>
    <property type="match status" value="1"/>
</dbReference>
<dbReference type="PANTHER" id="PTHR13667">
    <property type="entry name" value="HOMOLOC-13"/>
    <property type="match status" value="1"/>
</dbReference>
<accession>A0A1D2MXJ5</accession>
<dbReference type="Proteomes" id="UP000094527">
    <property type="component" value="Unassembled WGS sequence"/>
</dbReference>
<reference evidence="13 14" key="1">
    <citation type="journal article" date="2016" name="Genome Biol. Evol.">
        <title>Gene Family Evolution Reflects Adaptation to Soil Environmental Stressors in the Genome of the Collembolan Orchesella cincta.</title>
        <authorList>
            <person name="Faddeeva-Vakhrusheva A."/>
            <person name="Derks M.F."/>
            <person name="Anvar S.Y."/>
            <person name="Agamennone V."/>
            <person name="Suring W."/>
            <person name="Smit S."/>
            <person name="van Straalen N.M."/>
            <person name="Roelofs D."/>
        </authorList>
    </citation>
    <scope>NUCLEOTIDE SEQUENCE [LARGE SCALE GENOMIC DNA]</scope>
    <source>
        <tissue evidence="13">Mixed pool</tissue>
    </source>
</reference>
<dbReference type="STRING" id="48709.A0A1D2MXJ5"/>
<dbReference type="GO" id="GO:0045184">
    <property type="term" value="P:establishment of protein localization"/>
    <property type="evidence" value="ECO:0007669"/>
    <property type="project" value="TreeGrafter"/>
</dbReference>
<protein>
    <submittedName>
        <fullName evidence="13">WD repeat-containing and planar cell polarity effector protein fritz</fullName>
    </submittedName>
</protein>
<gene>
    <name evidence="13" type="ORF">Ocin01_09012</name>
</gene>
<dbReference type="OrthoDB" id="10013020at2759"/>
<dbReference type="GO" id="GO:0044782">
    <property type="term" value="P:cilium organization"/>
    <property type="evidence" value="ECO:0007669"/>
    <property type="project" value="TreeGrafter"/>
</dbReference>
<evidence type="ECO:0000256" key="8">
    <source>
        <dbReference type="ARBA" id="ARBA00022794"/>
    </source>
</evidence>
<evidence type="ECO:0000313" key="13">
    <source>
        <dbReference type="EMBL" id="ODM97661.1"/>
    </source>
</evidence>
<keyword evidence="11" id="KW-0206">Cytoskeleton</keyword>
<dbReference type="OMA" id="FPWSPKP"/>
<evidence type="ECO:0000256" key="9">
    <source>
        <dbReference type="ARBA" id="ARBA00023069"/>
    </source>
</evidence>
<feature type="non-terminal residue" evidence="13">
    <location>
        <position position="1"/>
    </location>
</feature>
<dbReference type="GO" id="GO:0005886">
    <property type="term" value="C:plasma membrane"/>
    <property type="evidence" value="ECO:0007669"/>
    <property type="project" value="UniProtKB-SubCell"/>
</dbReference>
<comment type="subcellular location">
    <subcellularLocation>
        <location evidence="1">Cell membrane</location>
    </subcellularLocation>
    <subcellularLocation>
        <location evidence="2">Cytoplasm</location>
        <location evidence="2">Cytoskeleton</location>
        <location evidence="2">Cilium axoneme</location>
    </subcellularLocation>
</comment>
<evidence type="ECO:0000256" key="5">
    <source>
        <dbReference type="ARBA" id="ARBA00022490"/>
    </source>
</evidence>
<keyword evidence="10" id="KW-0472">Membrane</keyword>
<sequence>CFRTLRLILQCPIITTQRSRVSAVYFFDNLAATTPFAALKADALYSNQFKTGRQDEFSSKGKMSGIGEFIKKSMKSELGNSTITEVQELLQESKILSLKWRHADKITIILSDGTIIYIWIKNLFTNEYYCDVDRFFKFTEPISDVAYSDQHVLFLFGDNRLLVLRKLTANSGNPSSSSSGSLKNDLSNTEVTVNTYAELIPNIVARRFEKKLAINDSSNQLMIWWSGSKDDVFPWSPKPEQRANILVYSLEQTDPCLVSHHKTDNQLLETGFVPNSDGGAYTLELCCDQQGGIIVNEVVYQIQSDKFVAVCETAIPLNSELRCFAYDQAKEKLALGCCDSSIVLYSQEGKVTHYTKAAFIPIQVSWHNDSYLVFAVGDRGQYQIFDIALSPLLLLDEFTSMPSLTKELVPSFAVERMCWCPVQPLISDSRLLIRFETGTLVILRFAFGTMKLSDLCNFHLTHGHYKEAIKALKYVYWNSDDCLHVMFNIYNFLMRQMPSEDIESNFELLLATYFVPAVSYDEKARQTNARTGEKIFHVVGKIEEISTGIADCGEFGRGQIVEKVTSCEQVHKGMVQLQQKQHFESWLEKPEAHLLKAEVIITIRKYLFLSQSSGMSDLQSVSAELEPVSVTIPRTGYDCTGTPSP</sequence>
<evidence type="ECO:0000256" key="1">
    <source>
        <dbReference type="ARBA" id="ARBA00004236"/>
    </source>
</evidence>
<organism evidence="13 14">
    <name type="scientific">Orchesella cincta</name>
    <name type="common">Springtail</name>
    <name type="synonym">Podura cincta</name>
    <dbReference type="NCBI Taxonomy" id="48709"/>
    <lineage>
        <taxon>Eukaryota</taxon>
        <taxon>Metazoa</taxon>
        <taxon>Ecdysozoa</taxon>
        <taxon>Arthropoda</taxon>
        <taxon>Hexapoda</taxon>
        <taxon>Collembola</taxon>
        <taxon>Entomobryomorpha</taxon>
        <taxon>Entomobryoidea</taxon>
        <taxon>Orchesellidae</taxon>
        <taxon>Orchesellinae</taxon>
        <taxon>Orchesella</taxon>
    </lineage>
</organism>
<dbReference type="SUPFAM" id="SSF50978">
    <property type="entry name" value="WD40 repeat-like"/>
    <property type="match status" value="1"/>
</dbReference>
<name>A0A1D2MXJ5_ORCCI</name>
<keyword evidence="4" id="KW-1003">Cell membrane</keyword>
<evidence type="ECO:0000256" key="3">
    <source>
        <dbReference type="ARBA" id="ARBA00006059"/>
    </source>
</evidence>
<evidence type="ECO:0000256" key="4">
    <source>
        <dbReference type="ARBA" id="ARBA00022475"/>
    </source>
</evidence>
<keyword evidence="7" id="KW-0677">Repeat</keyword>
<comment type="caution">
    <text evidence="13">The sequence shown here is derived from an EMBL/GenBank/DDBJ whole genome shotgun (WGS) entry which is preliminary data.</text>
</comment>
<dbReference type="GO" id="GO:0007399">
    <property type="term" value="P:nervous system development"/>
    <property type="evidence" value="ECO:0007669"/>
    <property type="project" value="TreeGrafter"/>
</dbReference>
<keyword evidence="14" id="KW-1185">Reference proteome</keyword>
<evidence type="ECO:0000256" key="12">
    <source>
        <dbReference type="ARBA" id="ARBA00023273"/>
    </source>
</evidence>
<dbReference type="Pfam" id="PF11768">
    <property type="entry name" value="Frtz"/>
    <property type="match status" value="1"/>
</dbReference>
<dbReference type="InterPro" id="IPR015943">
    <property type="entry name" value="WD40/YVTN_repeat-like_dom_sf"/>
</dbReference>
<evidence type="ECO:0000256" key="6">
    <source>
        <dbReference type="ARBA" id="ARBA00022574"/>
    </source>
</evidence>
<dbReference type="EMBL" id="LJIJ01000422">
    <property type="protein sequence ID" value="ODM97661.1"/>
    <property type="molecule type" value="Genomic_DNA"/>
</dbReference>
<keyword evidence="12" id="KW-0966">Cell projection</keyword>
<comment type="similarity">
    <text evidence="3">Belongs to the WD repeat fritz family.</text>
</comment>
<keyword evidence="5" id="KW-0963">Cytoplasm</keyword>
<dbReference type="PANTHER" id="PTHR13667:SF5">
    <property type="entry name" value="WD REPEAT-CONTAINING AND PLANAR CELL POLARITY EFFECTOR PROTEIN FRITZ HOMOLOG"/>
    <property type="match status" value="1"/>
</dbReference>
<evidence type="ECO:0000256" key="11">
    <source>
        <dbReference type="ARBA" id="ARBA00023212"/>
    </source>
</evidence>
<evidence type="ECO:0000313" key="14">
    <source>
        <dbReference type="Proteomes" id="UP000094527"/>
    </source>
</evidence>
<evidence type="ECO:0000256" key="10">
    <source>
        <dbReference type="ARBA" id="ARBA00023136"/>
    </source>
</evidence>
<keyword evidence="9" id="KW-0969">Cilium</keyword>
<dbReference type="AlphaFoldDB" id="A0A1D2MXJ5"/>
<evidence type="ECO:0000256" key="7">
    <source>
        <dbReference type="ARBA" id="ARBA00022737"/>
    </source>
</evidence>
<keyword evidence="6" id="KW-0853">WD repeat</keyword>
<keyword evidence="8" id="KW-0970">Cilium biogenesis/degradation</keyword>